<feature type="region of interest" description="Disordered" evidence="1">
    <location>
        <begin position="1"/>
        <end position="32"/>
    </location>
</feature>
<gene>
    <name evidence="3" type="ORF">A4X06_0g7997</name>
</gene>
<keyword evidence="2" id="KW-1133">Transmembrane helix</keyword>
<keyword evidence="2" id="KW-0472">Membrane</keyword>
<feature type="compositionally biased region" description="Polar residues" evidence="1">
    <location>
        <begin position="233"/>
        <end position="246"/>
    </location>
</feature>
<keyword evidence="4" id="KW-1185">Reference proteome</keyword>
<evidence type="ECO:0000313" key="4">
    <source>
        <dbReference type="Proteomes" id="UP000077684"/>
    </source>
</evidence>
<keyword evidence="2" id="KW-0812">Transmembrane</keyword>
<dbReference type="EMBL" id="LWDE02001572">
    <property type="protein sequence ID" value="KAE8239879.1"/>
    <property type="molecule type" value="Genomic_DNA"/>
</dbReference>
<protein>
    <submittedName>
        <fullName evidence="3">Uncharacterized protein</fullName>
    </submittedName>
</protein>
<proteinExistence type="predicted"/>
<comment type="caution">
    <text evidence="3">The sequence shown here is derived from an EMBL/GenBank/DDBJ whole genome shotgun (WGS) entry which is preliminary data.</text>
</comment>
<evidence type="ECO:0000256" key="2">
    <source>
        <dbReference type="SAM" id="Phobius"/>
    </source>
</evidence>
<sequence>MSGQPVLQDDNTSLVDEAGDDPLNLGNSDSGAPNETGQLDWAGCISALQISLRLRFPTPYLYLKWAFQAEAAKDKTHPAPTSYAGLKKLFAGVRRSPYALVRALRRFYALNTNLGPGISVIVVMVIAGINMDFSAILYTYAGLSLFDPTAREPQDASLQPRWMNYRIPQLDHMYWVHFGLTTAVVVLSWLWPYLPWSREWCAWILAWVYGETVQMNEETIENNSKKTDDAAGSQVQDGATTTAMNPNVTKAMKRVEYSKIEDKPRLEGHTYNHGQMQNIIDALGTKLETLKEEMLRTFDLTEDINRRQKRWEKRPKTLQTMFNSDIPETIRNFQVLWRTIKVDVPSASLTNVSVNYVVVLTQVAELYFLLFDYAPKKTEEALRFLEIAAGHQIRAVEVWPDAEQVKLFEASDFYLDTILKSRFDVPIPLGKNGDLSAATIFAHLKFLKKRLPHSYWFLAQPTPMIVSLFTTATTLYRHAIIADHKIQDTAHDSAWVDKVPITRIVTWRSEVEGESGDIKTVGDIQDWVLKLYNDIEAEWFPGVHPEKPTAAKPKAVFLPKPNLAFMALRQFVEQERSSKEFKQPKQPEQPKEFKQPKQPKQPEQPKQIKQPKQPEQPEQPEQPKQPKPNWFPLAAAADTFRLVGSRLVKAGKLDEARPHLTNARDLFDDLKDAGPELYKQYEGNHADSLRLLARSDSGLAFEAPHFFVLFVARNRAGMPIMLKSTTKHLLNGACHLFKRMKGNEAGAWTGEYADSTRRYATLMAASEGDEHHTVDLCNISTQLFASIKAQVWAAEHYGALLLQNWIIQTLLDDDESTYWNNASADADILDKAIDGSWTVDIHTQWLALYLRIHLINHAKSPGTLPPFRFSSFVAKFHELPKEMAHPLKPLIRDTLRFAASTRKTNHIISRHASVKLSKEFVNAFSCGKANLAEHWSTERIFWLACMAHGLPLQPQLAASSASFDDATKLWNKFKQAGESAPTNLPRVWTINEAYIASDQSWITEVEKGLKEFGLRVKQHQQSRFTESNLGDHLQHRLDDLPPPGIRSFAGIYLKRA</sequence>
<evidence type="ECO:0000256" key="1">
    <source>
        <dbReference type="SAM" id="MobiDB-lite"/>
    </source>
</evidence>
<feature type="compositionally biased region" description="Polar residues" evidence="1">
    <location>
        <begin position="1"/>
        <end position="14"/>
    </location>
</feature>
<feature type="transmembrane region" description="Helical" evidence="2">
    <location>
        <begin position="174"/>
        <end position="194"/>
    </location>
</feature>
<reference evidence="3" key="1">
    <citation type="submission" date="2016-04" db="EMBL/GenBank/DDBJ databases">
        <authorList>
            <person name="Nguyen H.D."/>
            <person name="Samba Siva P."/>
            <person name="Cullis J."/>
            <person name="Levesque C.A."/>
            <person name="Hambleton S."/>
        </authorList>
    </citation>
    <scope>NUCLEOTIDE SEQUENCE</scope>
    <source>
        <strain evidence="3">DAOMC 236426</strain>
    </source>
</reference>
<feature type="region of interest" description="Disordered" evidence="1">
    <location>
        <begin position="576"/>
        <end position="630"/>
    </location>
</feature>
<feature type="region of interest" description="Disordered" evidence="1">
    <location>
        <begin position="221"/>
        <end position="246"/>
    </location>
</feature>
<dbReference type="Proteomes" id="UP000077684">
    <property type="component" value="Unassembled WGS sequence"/>
</dbReference>
<feature type="compositionally biased region" description="Basic and acidic residues" evidence="1">
    <location>
        <begin position="576"/>
        <end position="595"/>
    </location>
</feature>
<name>A0A8X7MLW2_9BASI</name>
<accession>A0A8X7MLW2</accession>
<reference evidence="3" key="2">
    <citation type="journal article" date="2019" name="IMA Fungus">
        <title>Genome sequencing and comparison of five Tilletia species to identify candidate genes for the detection of regulated species infecting wheat.</title>
        <authorList>
            <person name="Nguyen H.D.T."/>
            <person name="Sultana T."/>
            <person name="Kesanakurti P."/>
            <person name="Hambleton S."/>
        </authorList>
    </citation>
    <scope>NUCLEOTIDE SEQUENCE</scope>
    <source>
        <strain evidence="3">DAOMC 236426</strain>
    </source>
</reference>
<organism evidence="3 4">
    <name type="scientific">Tilletia controversa</name>
    <name type="common">dwarf bunt fungus</name>
    <dbReference type="NCBI Taxonomy" id="13291"/>
    <lineage>
        <taxon>Eukaryota</taxon>
        <taxon>Fungi</taxon>
        <taxon>Dikarya</taxon>
        <taxon>Basidiomycota</taxon>
        <taxon>Ustilaginomycotina</taxon>
        <taxon>Exobasidiomycetes</taxon>
        <taxon>Tilletiales</taxon>
        <taxon>Tilletiaceae</taxon>
        <taxon>Tilletia</taxon>
    </lineage>
</organism>
<feature type="compositionally biased region" description="Low complexity" evidence="1">
    <location>
        <begin position="604"/>
        <end position="613"/>
    </location>
</feature>
<dbReference type="AlphaFoldDB" id="A0A8X7MLW2"/>
<evidence type="ECO:0000313" key="3">
    <source>
        <dbReference type="EMBL" id="KAE8239879.1"/>
    </source>
</evidence>
<feature type="transmembrane region" description="Helical" evidence="2">
    <location>
        <begin position="114"/>
        <end position="141"/>
    </location>
</feature>